<dbReference type="Pfam" id="PF02275">
    <property type="entry name" value="CBAH"/>
    <property type="match status" value="1"/>
</dbReference>
<keyword evidence="12" id="KW-1185">Reference proteome</keyword>
<evidence type="ECO:0000313" key="11">
    <source>
        <dbReference type="EMBL" id="PWC06821.1"/>
    </source>
</evidence>
<evidence type="ECO:0000256" key="3">
    <source>
        <dbReference type="ARBA" id="ARBA00022801"/>
    </source>
</evidence>
<dbReference type="AlphaFoldDB" id="A0A2U1TD49"/>
<dbReference type="NCBIfam" id="NF038245">
    <property type="entry name" value="bile_salt_hydro"/>
    <property type="match status" value="1"/>
</dbReference>
<comment type="catalytic activity">
    <reaction evidence="9">
        <text>taurodeoxycholate + H2O = deoxycholate + taurine</text>
        <dbReference type="Rhea" id="RHEA:47556"/>
        <dbReference type="ChEBI" id="CHEBI:15377"/>
        <dbReference type="ChEBI" id="CHEBI:23614"/>
        <dbReference type="ChEBI" id="CHEBI:36261"/>
        <dbReference type="ChEBI" id="CHEBI:507393"/>
    </reaction>
    <physiologicalReaction direction="left-to-right" evidence="9">
        <dbReference type="Rhea" id="RHEA:47557"/>
    </physiologicalReaction>
</comment>
<dbReference type="EMBL" id="QEFB01000009">
    <property type="protein sequence ID" value="PWC06821.1"/>
    <property type="molecule type" value="Genomic_DNA"/>
</dbReference>
<dbReference type="InterPro" id="IPR047711">
    <property type="entry name" value="CBAH"/>
</dbReference>
<dbReference type="EC" id="3.5.1.24" evidence="5"/>
<dbReference type="PANTHER" id="PTHR35527:SF2">
    <property type="entry name" value="HYDROLASE"/>
    <property type="match status" value="1"/>
</dbReference>
<evidence type="ECO:0000256" key="6">
    <source>
        <dbReference type="ARBA" id="ARBA00044804"/>
    </source>
</evidence>
<feature type="domain" description="Choloylglycine hydrolase/NAAA C-terminal" evidence="10">
    <location>
        <begin position="2"/>
        <end position="308"/>
    </location>
</feature>
<comment type="similarity">
    <text evidence="2">Belongs to the peptidase C59 family.</text>
</comment>
<evidence type="ECO:0000256" key="9">
    <source>
        <dbReference type="ARBA" id="ARBA00048897"/>
    </source>
</evidence>
<sequence length="332" mass="37035">MCTGANYTTRDHYFGRNLDLEFSYNETVTVTPRNFAFEFRKEGTLQTHHAIIGMATIADGYPLYYDATNEKGLSMAGLNFPENADYKPEAEGKTNITPFEFIPWVLGQFETVAEVKVALATLNLVKINFSETFPLSPLHWIISDRETSITVESVREGLKVYDNPVGVLTNNPTFDIQLFNLNNFMHLSKNPPTPQFSDELEFDVYSRGMGAIGLPGDLSSASRFVKAAFTKLNSVSGDSESESISQFFQILGSVAQQRGCVEVSPGKFEITIYSSCCNTDKGIYYYTTYENSQVTAVDMHNEDLDSAALADYPLIKEQQIHTANNRATAESR</sequence>
<evidence type="ECO:0000313" key="12">
    <source>
        <dbReference type="Proteomes" id="UP000244962"/>
    </source>
</evidence>
<dbReference type="InterPro" id="IPR029132">
    <property type="entry name" value="CBAH/NAAA_C"/>
</dbReference>
<comment type="caution">
    <text evidence="11">The sequence shown here is derived from an EMBL/GenBank/DDBJ whole genome shotgun (WGS) entry which is preliminary data.</text>
</comment>
<dbReference type="CDD" id="cd00542">
    <property type="entry name" value="Ntn_PVA"/>
    <property type="match status" value="1"/>
</dbReference>
<dbReference type="GO" id="GO:0006629">
    <property type="term" value="P:lipid metabolic process"/>
    <property type="evidence" value="ECO:0007669"/>
    <property type="project" value="UniProtKB-KW"/>
</dbReference>
<evidence type="ECO:0000256" key="7">
    <source>
        <dbReference type="ARBA" id="ARBA00044806"/>
    </source>
</evidence>
<evidence type="ECO:0000256" key="2">
    <source>
        <dbReference type="ARBA" id="ARBA00006625"/>
    </source>
</evidence>
<gene>
    <name evidence="11" type="ORF">DF223_09355</name>
</gene>
<dbReference type="RefSeq" id="WP_108962953.1">
    <property type="nucleotide sequence ID" value="NZ_QEFB01000009.1"/>
</dbReference>
<reference evidence="12" key="1">
    <citation type="submission" date="2018-04" db="EMBL/GenBank/DDBJ databases">
        <authorList>
            <person name="Liu S."/>
            <person name="Wang Z."/>
            <person name="Li J."/>
        </authorList>
    </citation>
    <scope>NUCLEOTIDE SEQUENCE [LARGE SCALE GENOMIC DNA]</scope>
    <source>
        <strain evidence="12">622</strain>
    </source>
</reference>
<name>A0A2U1TD49_9MICO</name>
<evidence type="ECO:0000256" key="8">
    <source>
        <dbReference type="ARBA" id="ARBA00047285"/>
    </source>
</evidence>
<keyword evidence="4" id="KW-0443">Lipid metabolism</keyword>
<organism evidence="11 12">
    <name type="scientific">Mycetocola zhujimingii</name>
    <dbReference type="NCBI Taxonomy" id="2079792"/>
    <lineage>
        <taxon>Bacteria</taxon>
        <taxon>Bacillati</taxon>
        <taxon>Actinomycetota</taxon>
        <taxon>Actinomycetes</taxon>
        <taxon>Micrococcales</taxon>
        <taxon>Microbacteriaceae</taxon>
        <taxon>Mycetocola</taxon>
    </lineage>
</organism>
<keyword evidence="3 11" id="KW-0378">Hydrolase</keyword>
<proteinExistence type="inferred from homology"/>
<dbReference type="Gene3D" id="3.60.60.10">
    <property type="entry name" value="Penicillin V Acylase, Chain A"/>
    <property type="match status" value="1"/>
</dbReference>
<comment type="pathway">
    <text evidence="1">Lipid metabolism; bile acid biosynthesis.</text>
</comment>
<accession>A0A2U1TD49</accession>
<evidence type="ECO:0000256" key="4">
    <source>
        <dbReference type="ARBA" id="ARBA00023098"/>
    </source>
</evidence>
<dbReference type="Proteomes" id="UP000244962">
    <property type="component" value="Unassembled WGS sequence"/>
</dbReference>
<evidence type="ECO:0000256" key="5">
    <source>
        <dbReference type="ARBA" id="ARBA00044769"/>
    </source>
</evidence>
<protein>
    <recommendedName>
        <fullName evidence="5">choloylglycine hydrolase</fullName>
        <ecNumber evidence="5">3.5.1.24</ecNumber>
    </recommendedName>
    <alternativeName>
        <fullName evidence="6">Bile salt hydrolase</fullName>
    </alternativeName>
    <alternativeName>
        <fullName evidence="7">Choloylglycine hydrolase</fullName>
    </alternativeName>
</protein>
<dbReference type="PANTHER" id="PTHR35527">
    <property type="entry name" value="CHOLOYLGLYCINE HYDROLASE"/>
    <property type="match status" value="1"/>
</dbReference>
<evidence type="ECO:0000256" key="1">
    <source>
        <dbReference type="ARBA" id="ARBA00004860"/>
    </source>
</evidence>
<dbReference type="InterPro" id="IPR029055">
    <property type="entry name" value="Ntn_hydrolases_N"/>
</dbReference>
<evidence type="ECO:0000259" key="10">
    <source>
        <dbReference type="Pfam" id="PF02275"/>
    </source>
</evidence>
<dbReference type="SUPFAM" id="SSF56235">
    <property type="entry name" value="N-terminal nucleophile aminohydrolases (Ntn hydrolases)"/>
    <property type="match status" value="1"/>
</dbReference>
<dbReference type="InterPro" id="IPR052193">
    <property type="entry name" value="Peptidase_C59"/>
</dbReference>
<comment type="catalytic activity">
    <reaction evidence="8">
        <text>cholate + taurine = taurocholate + H2O</text>
        <dbReference type="Rhea" id="RHEA:47108"/>
        <dbReference type="ChEBI" id="CHEBI:15377"/>
        <dbReference type="ChEBI" id="CHEBI:29747"/>
        <dbReference type="ChEBI" id="CHEBI:36257"/>
        <dbReference type="ChEBI" id="CHEBI:507393"/>
    </reaction>
    <physiologicalReaction direction="right-to-left" evidence="8">
        <dbReference type="Rhea" id="RHEA:47110"/>
    </physiologicalReaction>
</comment>
<dbReference type="GO" id="GO:0045302">
    <property type="term" value="F:choloylglycine hydrolase activity"/>
    <property type="evidence" value="ECO:0007669"/>
    <property type="project" value="UniProtKB-EC"/>
</dbReference>